<dbReference type="Pfam" id="PF04488">
    <property type="entry name" value="Gly_transf_sug"/>
    <property type="match status" value="1"/>
</dbReference>
<evidence type="ECO:0000256" key="1">
    <source>
        <dbReference type="ARBA" id="ARBA00022679"/>
    </source>
</evidence>
<accession>A0ABS2C5M1</accession>
<keyword evidence="3" id="KW-1185">Reference proteome</keyword>
<dbReference type="Proteomes" id="UP000745663">
    <property type="component" value="Unassembled WGS sequence"/>
</dbReference>
<sequence length="201" mass="23012">MDRLHCIATWRELNPTWDVRIWGNQELAEFGWVNSAHMTEMYGSELNGVADLMRWEILYHIGGLVVDADSICVRPLEDWMLECESFACWENELVRPNLVAAGYVASVPQNSFYGQLVLDLKNKPTVLNGKAWETVGPLFLTTAYRQYQYVNLTVFPSHFFIPRHYTGVEYTGSGPIYAKQAWASTKVSYDSLHQMDDFSGL</sequence>
<proteinExistence type="predicted"/>
<comment type="caution">
    <text evidence="2">The sequence shown here is derived from an EMBL/GenBank/DDBJ whole genome shotgun (WGS) entry which is preliminary data.</text>
</comment>
<dbReference type="PANTHER" id="PTHR32385">
    <property type="entry name" value="MANNOSYL PHOSPHORYLINOSITOL CERAMIDE SYNTHASE"/>
    <property type="match status" value="1"/>
</dbReference>
<dbReference type="RefSeq" id="WP_203585481.1">
    <property type="nucleotide sequence ID" value="NZ_JACOPV010000017.1"/>
</dbReference>
<evidence type="ECO:0000313" key="2">
    <source>
        <dbReference type="EMBL" id="MBM5460628.1"/>
    </source>
</evidence>
<dbReference type="Gene3D" id="3.90.550.20">
    <property type="match status" value="1"/>
</dbReference>
<gene>
    <name evidence="2" type="ORF">H8F21_23955</name>
</gene>
<name>A0ABS2C5M1_9PSED</name>
<dbReference type="InterPro" id="IPR051706">
    <property type="entry name" value="Glycosyltransferase_domain"/>
</dbReference>
<evidence type="ECO:0008006" key="4">
    <source>
        <dbReference type="Google" id="ProtNLM"/>
    </source>
</evidence>
<organism evidence="2 3">
    <name type="scientific">Pseudomonas arcuscaelestis</name>
    <dbReference type="NCBI Taxonomy" id="2710591"/>
    <lineage>
        <taxon>Bacteria</taxon>
        <taxon>Pseudomonadati</taxon>
        <taxon>Pseudomonadota</taxon>
        <taxon>Gammaproteobacteria</taxon>
        <taxon>Pseudomonadales</taxon>
        <taxon>Pseudomonadaceae</taxon>
        <taxon>Pseudomonas</taxon>
    </lineage>
</organism>
<keyword evidence="1" id="KW-0808">Transferase</keyword>
<reference evidence="2 3" key="1">
    <citation type="submission" date="2020-08" db="EMBL/GenBank/DDBJ databases">
        <title>Description of novel Pseudomonas species.</title>
        <authorList>
            <person name="Duman M."/>
            <person name="Mulet M."/>
            <person name="Altun S."/>
            <person name="Saticioglu I.B."/>
            <person name="Lalucat J."/>
            <person name="Garcia-Valdes E."/>
        </authorList>
    </citation>
    <scope>NUCLEOTIDE SEQUENCE [LARGE SCALE GENOMIC DNA]</scope>
    <source>
        <strain evidence="2 3">P66</strain>
    </source>
</reference>
<dbReference type="SUPFAM" id="SSF53448">
    <property type="entry name" value="Nucleotide-diphospho-sugar transferases"/>
    <property type="match status" value="1"/>
</dbReference>
<dbReference type="InterPro" id="IPR029044">
    <property type="entry name" value="Nucleotide-diphossugar_trans"/>
</dbReference>
<dbReference type="EMBL" id="JACOPV010000017">
    <property type="protein sequence ID" value="MBM5460628.1"/>
    <property type="molecule type" value="Genomic_DNA"/>
</dbReference>
<protein>
    <recommendedName>
        <fullName evidence="4">Mannosyltransferase OCH1</fullName>
    </recommendedName>
</protein>
<dbReference type="InterPro" id="IPR007577">
    <property type="entry name" value="GlycoTrfase_DXD_sugar-bd_CS"/>
</dbReference>
<dbReference type="PANTHER" id="PTHR32385:SF15">
    <property type="entry name" value="INOSITOL PHOSPHOCERAMIDE MANNOSYLTRANSFERASE 1"/>
    <property type="match status" value="1"/>
</dbReference>
<evidence type="ECO:0000313" key="3">
    <source>
        <dbReference type="Proteomes" id="UP000745663"/>
    </source>
</evidence>